<comment type="caution">
    <text evidence="1">The sequence shown here is derived from an EMBL/GenBank/DDBJ whole genome shotgun (WGS) entry which is preliminary data.</text>
</comment>
<accession>A0ACC2RCA0</accession>
<keyword evidence="2" id="KW-1185">Reference proteome</keyword>
<name>A0ACC2RCA0_9NEOP</name>
<proteinExistence type="predicted"/>
<reference evidence="1" key="1">
    <citation type="submission" date="2023-03" db="EMBL/GenBank/DDBJ databases">
        <title>Chromosome-level genomes of two armyworms, Mythimna separata and Mythimna loreyi, provide insights into the biosynthesis and reception of sex pheromones.</title>
        <authorList>
            <person name="Zhao H."/>
        </authorList>
    </citation>
    <scope>NUCLEOTIDE SEQUENCE</scope>
    <source>
        <strain evidence="1">BeijingLab</strain>
    </source>
</reference>
<dbReference type="Proteomes" id="UP001231649">
    <property type="component" value="Chromosome 1"/>
</dbReference>
<sequence length="127" mass="14100">MAVKALHGDQLSYAEASNDNYQYAEAPPSPSTPVYEATVATTTAPSHEYYNIQGEEVITTEATSYETRPRNTPMDQNSDVLSPHKEHKPRYKILALQTADSQDSEHYYNHSADASSTTGKLKYGDKI</sequence>
<dbReference type="EMBL" id="CM056777">
    <property type="protein sequence ID" value="KAJ8737783.1"/>
    <property type="molecule type" value="Genomic_DNA"/>
</dbReference>
<gene>
    <name evidence="1" type="ORF">PYW08_000378</name>
</gene>
<organism evidence="1 2">
    <name type="scientific">Mythimna loreyi</name>
    <dbReference type="NCBI Taxonomy" id="667449"/>
    <lineage>
        <taxon>Eukaryota</taxon>
        <taxon>Metazoa</taxon>
        <taxon>Ecdysozoa</taxon>
        <taxon>Arthropoda</taxon>
        <taxon>Hexapoda</taxon>
        <taxon>Insecta</taxon>
        <taxon>Pterygota</taxon>
        <taxon>Neoptera</taxon>
        <taxon>Endopterygota</taxon>
        <taxon>Lepidoptera</taxon>
        <taxon>Glossata</taxon>
        <taxon>Ditrysia</taxon>
        <taxon>Noctuoidea</taxon>
        <taxon>Noctuidae</taxon>
        <taxon>Noctuinae</taxon>
        <taxon>Hadenini</taxon>
        <taxon>Mythimna</taxon>
    </lineage>
</organism>
<evidence type="ECO:0000313" key="2">
    <source>
        <dbReference type="Proteomes" id="UP001231649"/>
    </source>
</evidence>
<evidence type="ECO:0000313" key="1">
    <source>
        <dbReference type="EMBL" id="KAJ8737783.1"/>
    </source>
</evidence>
<protein>
    <submittedName>
        <fullName evidence="1">Uncharacterized protein</fullName>
    </submittedName>
</protein>